<dbReference type="GO" id="GO:0000445">
    <property type="term" value="C:THO complex part of transcription export complex"/>
    <property type="evidence" value="ECO:0007669"/>
    <property type="project" value="TreeGrafter"/>
</dbReference>
<dbReference type="EMBL" id="HBFC01019685">
    <property type="protein sequence ID" value="CAD8709096.1"/>
    <property type="molecule type" value="Transcribed_RNA"/>
</dbReference>
<proteinExistence type="inferred from homology"/>
<sequence>MVFDATGAVTREIVGHKKKVHSVAWNRSGTRLASGSVDQTARVWDVEHGAHSGQEVELKGHSESVDQLCWDPTSGDRLATASADRSVRIWDVRQGSKCAAVIATSGENINVTWSPDGNTIAVGNRDDVVSFIDARKHKVIKTTKFPFEVNEIEWDKSGKIFYLTTGLGTVEVLSFPKMHTLHTLQAHTAGCYCITFDPIGKHFAVGSADALVSLWDLSESCCVRTFPRLTWPVRTVSFSHDGAYLASASEDMCIDIAEVSTGACAHRIPTRAAMNSVAWSPAAYVLAYAGDDKADEGDRYAPREGVIRIWGVPRKEV</sequence>
<dbReference type="InterPro" id="IPR001680">
    <property type="entry name" value="WD40_rpt"/>
</dbReference>
<dbReference type="InterPro" id="IPR019775">
    <property type="entry name" value="WD40_repeat_CS"/>
</dbReference>
<gene>
    <name evidence="5" type="ORF">MANT1106_LOCUS11779</name>
</gene>
<feature type="repeat" description="WD" evidence="4">
    <location>
        <begin position="13"/>
        <end position="54"/>
    </location>
</feature>
<evidence type="ECO:0000313" key="5">
    <source>
        <dbReference type="EMBL" id="CAD8709096.1"/>
    </source>
</evidence>
<keyword evidence="2" id="KW-0677">Repeat</keyword>
<comment type="similarity">
    <text evidence="3">Belongs to the THOC3 family.</text>
</comment>
<accession>A0A7S0SLA8</accession>
<keyword evidence="1 4" id="KW-0853">WD repeat</keyword>
<evidence type="ECO:0000256" key="2">
    <source>
        <dbReference type="ARBA" id="ARBA00022737"/>
    </source>
</evidence>
<dbReference type="PROSITE" id="PS50294">
    <property type="entry name" value="WD_REPEATS_REGION"/>
    <property type="match status" value="3"/>
</dbReference>
<dbReference type="InterPro" id="IPR040132">
    <property type="entry name" value="Tex1/THOC3"/>
</dbReference>
<dbReference type="Pfam" id="PF25174">
    <property type="entry name" value="Beta-prop_THOC3"/>
    <property type="match status" value="1"/>
</dbReference>
<dbReference type="CDD" id="cd00200">
    <property type="entry name" value="WD40"/>
    <property type="match status" value="1"/>
</dbReference>
<dbReference type="SUPFAM" id="SSF50978">
    <property type="entry name" value="WD40 repeat-like"/>
    <property type="match status" value="1"/>
</dbReference>
<evidence type="ECO:0008006" key="6">
    <source>
        <dbReference type="Google" id="ProtNLM"/>
    </source>
</evidence>
<evidence type="ECO:0000256" key="4">
    <source>
        <dbReference type="PROSITE-ProRule" id="PRU00221"/>
    </source>
</evidence>
<dbReference type="PROSITE" id="PS50082">
    <property type="entry name" value="WD_REPEATS_2"/>
    <property type="match status" value="3"/>
</dbReference>
<dbReference type="PROSITE" id="PS00678">
    <property type="entry name" value="WD_REPEATS_1"/>
    <property type="match status" value="2"/>
</dbReference>
<protein>
    <recommendedName>
        <fullName evidence="6">Anaphase-promoting complex subunit 4 WD40 domain-containing protein</fullName>
    </recommendedName>
</protein>
<dbReference type="FunFam" id="2.130.10.10:FF:000390">
    <property type="entry name" value="THO complex subunit 3"/>
    <property type="match status" value="1"/>
</dbReference>
<dbReference type="AlphaFoldDB" id="A0A7S0SLA8"/>
<dbReference type="InterPro" id="IPR015943">
    <property type="entry name" value="WD40/YVTN_repeat-like_dom_sf"/>
</dbReference>
<evidence type="ECO:0000256" key="1">
    <source>
        <dbReference type="ARBA" id="ARBA00022574"/>
    </source>
</evidence>
<name>A0A7S0SLA8_9CHLO</name>
<feature type="repeat" description="WD" evidence="4">
    <location>
        <begin position="184"/>
        <end position="225"/>
    </location>
</feature>
<dbReference type="SMART" id="SM00320">
    <property type="entry name" value="WD40"/>
    <property type="match status" value="6"/>
</dbReference>
<dbReference type="InterPro" id="IPR036322">
    <property type="entry name" value="WD40_repeat_dom_sf"/>
</dbReference>
<dbReference type="InterPro" id="IPR020472">
    <property type="entry name" value="WD40_PAC1"/>
</dbReference>
<dbReference type="PANTHER" id="PTHR22839:SF0">
    <property type="entry name" value="THO COMPLEX SUBUNIT 3"/>
    <property type="match status" value="1"/>
</dbReference>
<dbReference type="PANTHER" id="PTHR22839">
    <property type="entry name" value="THO COMPLEX SUBUNIT 3 THO3"/>
    <property type="match status" value="1"/>
</dbReference>
<evidence type="ECO:0000256" key="3">
    <source>
        <dbReference type="ARBA" id="ARBA00046343"/>
    </source>
</evidence>
<organism evidence="5">
    <name type="scientific">Mantoniella antarctica</name>
    <dbReference type="NCBI Taxonomy" id="81844"/>
    <lineage>
        <taxon>Eukaryota</taxon>
        <taxon>Viridiplantae</taxon>
        <taxon>Chlorophyta</taxon>
        <taxon>Mamiellophyceae</taxon>
        <taxon>Mamiellales</taxon>
        <taxon>Mamiellaceae</taxon>
        <taxon>Mantoniella</taxon>
    </lineage>
</organism>
<dbReference type="GO" id="GO:0006406">
    <property type="term" value="P:mRNA export from nucleus"/>
    <property type="evidence" value="ECO:0007669"/>
    <property type="project" value="InterPro"/>
</dbReference>
<dbReference type="Gene3D" id="2.130.10.10">
    <property type="entry name" value="YVTN repeat-like/Quinoprotein amine dehydrogenase"/>
    <property type="match status" value="2"/>
</dbReference>
<reference evidence="5" key="1">
    <citation type="submission" date="2021-01" db="EMBL/GenBank/DDBJ databases">
        <authorList>
            <person name="Corre E."/>
            <person name="Pelletier E."/>
            <person name="Niang G."/>
            <person name="Scheremetjew M."/>
            <person name="Finn R."/>
            <person name="Kale V."/>
            <person name="Holt S."/>
            <person name="Cochrane G."/>
            <person name="Meng A."/>
            <person name="Brown T."/>
            <person name="Cohen L."/>
        </authorList>
    </citation>
    <scope>NUCLEOTIDE SEQUENCE</scope>
    <source>
        <strain evidence="5">SL-175</strain>
    </source>
</reference>
<dbReference type="PRINTS" id="PR00320">
    <property type="entry name" value="GPROTEINBRPT"/>
</dbReference>
<feature type="repeat" description="WD" evidence="4">
    <location>
        <begin position="58"/>
        <end position="100"/>
    </location>
</feature>